<evidence type="ECO:0000313" key="3">
    <source>
        <dbReference type="Proteomes" id="UP001165090"/>
    </source>
</evidence>
<feature type="region of interest" description="Disordered" evidence="1">
    <location>
        <begin position="143"/>
        <end position="175"/>
    </location>
</feature>
<feature type="compositionally biased region" description="Gly residues" evidence="1">
    <location>
        <begin position="687"/>
        <end position="697"/>
    </location>
</feature>
<sequence>AAMGPHLPTAADPDTPVAATPAATALATAHEHTRPSDPGGGDARSPCGADAPSWDPWGGFWGAPPAEHPAWDHDGHRGRRFVPSGGGDDRVLTPATEYHSALGDGLGGSGPPTRSLRRGVRTEGVPEEVLPGGPVAASHPLYSPWGGDVGRRPQAAAPRREGVLSGRQGLGGASQMGAVPLPAEADQHQPRAPAPLEAPCWESMHFTTDAFAPPDPLPPPVLWSLAQVDYVAMAVERRYSLRGILAHSLLSQIGETPDSGTLRCAPSSSDADLPVWTATHLMSFLPAVARFLGCPVQMVRWEELYASLEDRLQPRPPPAPLQPGRPPLQPRPPRYPAPAPPSAGPAAVAPAAPVASASYAPGTPPPDPPQPPRRPPGYPPGEPPAPLPPHSTPPPPIHPALGSPDECSAPHATGVMNLVGDPQPRQPGCIVAPISPHWIPMKGARDYARAYDGASDGFTAFMSHALSYAECALYPLTHEKRQGADYSEVLRKLVSDFLPVNTPLWSTYTPEELGRVVDRHYAHYITHGGVHADYRGQRAAGGGQDLIAFWLKEVQACVLPNAQRLQKDFDQWAYPTGVEPNLAVQGFNNKFDQLDAQLYPEVRKAHRFFDAAIAALAGHDFLVRRKKDILAEDKWNALTMEQALRFLNAMVNAKGSEGLLPRSTGGTGGRGLWGNAGGGAASSAGGTTAGGSGGGGGSRNKIITVPAYVLAPAKGKGGKAGGGGGSPPTPPEGSGVSTEAAAKADLVCREGQWQAHQHKTCRLHVLARTPHTQAACKVSASRISTDPQGLFRDMCRKLQEAQQAGQVPRDLSGSVMQAQQFLARAAAPSMTVTIEQAQLQRIEDTLQSVLAMQQLPSSAVSEVAAPVQPAALAWRPPAPPVPLAAPSIAPSHVTATGVHAGPPAAVYRPTHTSTVTTDAASISTHAPALATGHLATQCFAPAGSSAPGDAAVMPSPAIPMPFAGYSVFPIGATVGERMPMGFPQLPWAAVAVAAEVAHALRPPTPPGAGDATAVATIPDPRSELRPDNSRLDDIQGWLLAALAGLHSLRRRGLPSAALPPPYASPVAAAVSHSSAAAPLCVAAPLPYLQQNSAAEGLLVEGQLPSQVLVDTGSAVVLVAQRLADRLELQLDPDGEFAVTTAASRSHLKGLVTGELHVVFRAGTPDAFAANAPALVVADAGAEAFELLLGMPALGPHQCYLDMEEGCEHLRLRPPGRDPIDLPVVVRWPALVEPPSSAYLQPPPTGEGGRSS</sequence>
<feature type="compositionally biased region" description="Pro residues" evidence="1">
    <location>
        <begin position="314"/>
        <end position="343"/>
    </location>
</feature>
<feature type="region of interest" description="Disordered" evidence="1">
    <location>
        <begin position="1"/>
        <end position="54"/>
    </location>
</feature>
<organism evidence="2 3">
    <name type="scientific">Volvox africanus</name>
    <dbReference type="NCBI Taxonomy" id="51714"/>
    <lineage>
        <taxon>Eukaryota</taxon>
        <taxon>Viridiplantae</taxon>
        <taxon>Chlorophyta</taxon>
        <taxon>core chlorophytes</taxon>
        <taxon>Chlorophyceae</taxon>
        <taxon>CS clade</taxon>
        <taxon>Chlamydomonadales</taxon>
        <taxon>Volvocaceae</taxon>
        <taxon>Volvox</taxon>
    </lineage>
</organism>
<feature type="non-terminal residue" evidence="2">
    <location>
        <position position="1"/>
    </location>
</feature>
<dbReference type="InterPro" id="IPR021109">
    <property type="entry name" value="Peptidase_aspartic_dom_sf"/>
</dbReference>
<feature type="region of interest" description="Disordered" evidence="1">
    <location>
        <begin position="312"/>
        <end position="417"/>
    </location>
</feature>
<reference evidence="2 3" key="1">
    <citation type="journal article" date="2023" name="IScience">
        <title>Expanded male sex-determining region conserved during the evolution of homothallism in the green alga Volvox.</title>
        <authorList>
            <person name="Yamamoto K."/>
            <person name="Matsuzaki R."/>
            <person name="Mahakham W."/>
            <person name="Heman W."/>
            <person name="Sekimoto H."/>
            <person name="Kawachi M."/>
            <person name="Minakuchi Y."/>
            <person name="Toyoda A."/>
            <person name="Nozaki H."/>
        </authorList>
    </citation>
    <scope>NUCLEOTIDE SEQUENCE [LARGE SCALE GENOMIC DNA]</scope>
    <source>
        <strain evidence="2 3">NIES-4468</strain>
    </source>
</reference>
<proteinExistence type="predicted"/>
<name>A0ABQ5S4U0_9CHLO</name>
<keyword evidence="3" id="KW-1185">Reference proteome</keyword>
<gene>
    <name evidence="2" type="ORF">VaNZ11_008316</name>
</gene>
<evidence type="ECO:0008006" key="4">
    <source>
        <dbReference type="Google" id="ProtNLM"/>
    </source>
</evidence>
<evidence type="ECO:0000256" key="1">
    <source>
        <dbReference type="SAM" id="MobiDB-lite"/>
    </source>
</evidence>
<evidence type="ECO:0000313" key="2">
    <source>
        <dbReference type="EMBL" id="GLI64922.1"/>
    </source>
</evidence>
<feature type="compositionally biased region" description="Low complexity" evidence="1">
    <location>
        <begin position="344"/>
        <end position="361"/>
    </location>
</feature>
<feature type="compositionally biased region" description="Pro residues" evidence="1">
    <location>
        <begin position="362"/>
        <end position="398"/>
    </location>
</feature>
<feature type="region of interest" description="Disordered" evidence="1">
    <location>
        <begin position="661"/>
        <end position="697"/>
    </location>
</feature>
<feature type="compositionally biased region" description="Low complexity" evidence="1">
    <location>
        <begin position="7"/>
        <end position="28"/>
    </location>
</feature>
<accession>A0ABQ5S4U0</accession>
<feature type="compositionally biased region" description="Gly residues" evidence="1">
    <location>
        <begin position="665"/>
        <end position="680"/>
    </location>
</feature>
<dbReference type="Gene3D" id="2.40.70.10">
    <property type="entry name" value="Acid Proteases"/>
    <property type="match status" value="1"/>
</dbReference>
<comment type="caution">
    <text evidence="2">The sequence shown here is derived from an EMBL/GenBank/DDBJ whole genome shotgun (WGS) entry which is preliminary data.</text>
</comment>
<feature type="region of interest" description="Disordered" evidence="1">
    <location>
        <begin position="715"/>
        <end position="737"/>
    </location>
</feature>
<protein>
    <recommendedName>
        <fullName evidence="4">Peptidase A2 domain-containing protein</fullName>
    </recommendedName>
</protein>
<dbReference type="EMBL" id="BSDZ01000021">
    <property type="protein sequence ID" value="GLI64922.1"/>
    <property type="molecule type" value="Genomic_DNA"/>
</dbReference>
<dbReference type="Proteomes" id="UP001165090">
    <property type="component" value="Unassembled WGS sequence"/>
</dbReference>